<evidence type="ECO:0000313" key="3">
    <source>
        <dbReference type="Proteomes" id="UP000297737"/>
    </source>
</evidence>
<dbReference type="AlphaFoldDB" id="A0A4Y9ELZ6"/>
<organism evidence="2 3">
    <name type="scientific">Glacieibacterium arshaanense</name>
    <dbReference type="NCBI Taxonomy" id="2511025"/>
    <lineage>
        <taxon>Bacteria</taxon>
        <taxon>Pseudomonadati</taxon>
        <taxon>Pseudomonadota</taxon>
        <taxon>Alphaproteobacteria</taxon>
        <taxon>Sphingomonadales</taxon>
        <taxon>Sphingosinicellaceae</taxon>
        <taxon>Glacieibacterium</taxon>
    </lineage>
</organism>
<evidence type="ECO:0000313" key="2">
    <source>
        <dbReference type="EMBL" id="TFU01400.1"/>
    </source>
</evidence>
<sequence>MISRLAGCSAATIRASICSAIVAIFTTPKAASPRIGTGGPPAKAAHLSEEAPVRRPRFHGRVERPEPERCAAPGCTEVGEFRAPLSNREPGSVGGWQFLCLDHVREFNARYNFFDGLSPDDIAAAQSPLAGWERAAHDPTMRFNDPLGALRGRYGEAAPKRSANGHVLGDADLKALKTLGLTPAATRAELSRAYKALVRRYHPDSNGGDRSTERQLQDAVQAYTHLKSIPAFARTPKEP</sequence>
<comment type="caution">
    <text evidence="2">The sequence shown here is derived from an EMBL/GenBank/DDBJ whole genome shotgun (WGS) entry which is preliminary data.</text>
</comment>
<dbReference type="SMART" id="SM00271">
    <property type="entry name" value="DnaJ"/>
    <property type="match status" value="1"/>
</dbReference>
<name>A0A4Y9ELZ6_9SPHN</name>
<gene>
    <name evidence="2" type="ORF">EUV02_14030</name>
</gene>
<dbReference type="Gene3D" id="1.10.287.110">
    <property type="entry name" value="DnaJ domain"/>
    <property type="match status" value="1"/>
</dbReference>
<reference evidence="2 3" key="1">
    <citation type="submission" date="2019-02" db="EMBL/GenBank/DDBJ databases">
        <title>Polymorphobacter sp. isolated from the lake at the Tibet of China.</title>
        <authorList>
            <person name="Li A."/>
        </authorList>
    </citation>
    <scope>NUCLEOTIDE SEQUENCE [LARGE SCALE GENOMIC DNA]</scope>
    <source>
        <strain evidence="2 3">DJ1R-1</strain>
    </source>
</reference>
<protein>
    <submittedName>
        <fullName evidence="2">Molecular chaperone DnaJ</fullName>
    </submittedName>
</protein>
<dbReference type="CDD" id="cd06257">
    <property type="entry name" value="DnaJ"/>
    <property type="match status" value="1"/>
</dbReference>
<dbReference type="OrthoDB" id="9786294at2"/>
<dbReference type="PROSITE" id="PS50076">
    <property type="entry name" value="DNAJ_2"/>
    <property type="match status" value="1"/>
</dbReference>
<dbReference type="Pfam" id="PF00226">
    <property type="entry name" value="DnaJ"/>
    <property type="match status" value="1"/>
</dbReference>
<keyword evidence="3" id="KW-1185">Reference proteome</keyword>
<dbReference type="EMBL" id="SIHO01000003">
    <property type="protein sequence ID" value="TFU01400.1"/>
    <property type="molecule type" value="Genomic_DNA"/>
</dbReference>
<dbReference type="InterPro" id="IPR036869">
    <property type="entry name" value="J_dom_sf"/>
</dbReference>
<dbReference type="SUPFAM" id="SSF46565">
    <property type="entry name" value="Chaperone J-domain"/>
    <property type="match status" value="1"/>
</dbReference>
<accession>A0A4Y9ELZ6</accession>
<dbReference type="Proteomes" id="UP000297737">
    <property type="component" value="Unassembled WGS sequence"/>
</dbReference>
<proteinExistence type="predicted"/>
<evidence type="ECO:0000259" key="1">
    <source>
        <dbReference type="PROSITE" id="PS50076"/>
    </source>
</evidence>
<dbReference type="InterPro" id="IPR001623">
    <property type="entry name" value="DnaJ_domain"/>
</dbReference>
<feature type="domain" description="J" evidence="1">
    <location>
        <begin position="174"/>
        <end position="239"/>
    </location>
</feature>
<dbReference type="PRINTS" id="PR00625">
    <property type="entry name" value="JDOMAIN"/>
</dbReference>